<proteinExistence type="predicted"/>
<keyword evidence="2" id="KW-0902">Two-component regulatory system</keyword>
<evidence type="ECO:0000256" key="1">
    <source>
        <dbReference type="ARBA" id="ARBA00022777"/>
    </source>
</evidence>
<reference evidence="5 6" key="1">
    <citation type="submission" date="2018-08" db="EMBL/GenBank/DDBJ databases">
        <title>A genome reference for cultivated species of the human gut microbiota.</title>
        <authorList>
            <person name="Zou Y."/>
            <person name="Xue W."/>
            <person name="Luo G."/>
        </authorList>
    </citation>
    <scope>NUCLEOTIDE SEQUENCE [LARGE SCALE GENOMIC DNA]</scope>
    <source>
        <strain evidence="5 6">OM03-2</strain>
    </source>
</reference>
<dbReference type="InterPro" id="IPR050640">
    <property type="entry name" value="Bact_2-comp_sensor_kinase"/>
</dbReference>
<dbReference type="PANTHER" id="PTHR34220:SF7">
    <property type="entry name" value="SENSOR HISTIDINE KINASE YPDA"/>
    <property type="match status" value="1"/>
</dbReference>
<evidence type="ECO:0000313" key="5">
    <source>
        <dbReference type="EMBL" id="RGN88306.1"/>
    </source>
</evidence>
<feature type="transmembrane region" description="Helical" evidence="3">
    <location>
        <begin position="133"/>
        <end position="156"/>
    </location>
</feature>
<keyword evidence="1" id="KW-0418">Kinase</keyword>
<keyword evidence="3" id="KW-0472">Membrane</keyword>
<sequence length="500" mass="57686">MKGSSVQVRFPASFLYRCAYKGSSRKKDPFLFTRCQMIQKNYTDNKNGGIFMSGEIAFTNTALESFAALVTFVLLFACIAKIKMQRGIKHVTSKNAKRNTLDYILIIWLVIHMIVLTADVLSWTAMDFGKNEVWLLFMLNLTFTCLFLECMVYTYYVKETIYQHEMIGNTYVYLVMLSTVIAIILWITSDISGKFYYLDTQGNYTQGSMYWLCQFYCIIVMCGNIVILLKHRKALVRHDVLSLLMYGLIPIASIPAQMLWKSTTFNLATTLALIYICISVHMAQYDRIVEQEKLLIQQEHELSMNQMQMMIAQIQPHFLYNSLTALAQLCSKDPKEAKKAIINFADYWRNHINAIDKKESIPFEEELKYVKIYLYLEQLRFGDDLHVEYDLQKTDFKVPMLSVQPFVENAINWGVGQKEDGGTVRITTRENEEQIELCVIDDGVGFDTSKMEEQSDGRQHIGVRNARIRFQKMCNGTVDIYSEKGKGTKIRINLPKGGQS</sequence>
<name>A0A3E5EH70_9FIRM</name>
<dbReference type="AlphaFoldDB" id="A0A3E5EH70"/>
<keyword evidence="3" id="KW-0812">Transmembrane</keyword>
<dbReference type="SUPFAM" id="SSF55874">
    <property type="entry name" value="ATPase domain of HSP90 chaperone/DNA topoisomerase II/histidine kinase"/>
    <property type="match status" value="1"/>
</dbReference>
<evidence type="ECO:0000256" key="2">
    <source>
        <dbReference type="ARBA" id="ARBA00023012"/>
    </source>
</evidence>
<dbReference type="EMBL" id="QSVB01000019">
    <property type="protein sequence ID" value="RGN88306.1"/>
    <property type="molecule type" value="Genomic_DNA"/>
</dbReference>
<feature type="transmembrane region" description="Helical" evidence="3">
    <location>
        <begin position="265"/>
        <end position="283"/>
    </location>
</feature>
<dbReference type="InterPro" id="IPR003594">
    <property type="entry name" value="HATPase_dom"/>
</dbReference>
<dbReference type="PROSITE" id="PS50109">
    <property type="entry name" value="HIS_KIN"/>
    <property type="match status" value="1"/>
</dbReference>
<dbReference type="GO" id="GO:0000155">
    <property type="term" value="F:phosphorelay sensor kinase activity"/>
    <property type="evidence" value="ECO:0007669"/>
    <property type="project" value="InterPro"/>
</dbReference>
<dbReference type="GO" id="GO:0016020">
    <property type="term" value="C:membrane"/>
    <property type="evidence" value="ECO:0007669"/>
    <property type="project" value="InterPro"/>
</dbReference>
<dbReference type="InterPro" id="IPR010559">
    <property type="entry name" value="Sig_transdc_His_kin_internal"/>
</dbReference>
<feature type="transmembrane region" description="Helical" evidence="3">
    <location>
        <begin position="62"/>
        <end position="80"/>
    </location>
</feature>
<dbReference type="Proteomes" id="UP000260841">
    <property type="component" value="Unassembled WGS sequence"/>
</dbReference>
<dbReference type="InterPro" id="IPR036890">
    <property type="entry name" value="HATPase_C_sf"/>
</dbReference>
<dbReference type="Gene3D" id="3.30.565.10">
    <property type="entry name" value="Histidine kinase-like ATPase, C-terminal domain"/>
    <property type="match status" value="1"/>
</dbReference>
<protein>
    <recommendedName>
        <fullName evidence="4">Histidine kinase domain-containing protein</fullName>
    </recommendedName>
</protein>
<feature type="transmembrane region" description="Helical" evidence="3">
    <location>
        <begin position="241"/>
        <end position="259"/>
    </location>
</feature>
<feature type="transmembrane region" description="Helical" evidence="3">
    <location>
        <begin position="168"/>
        <end position="189"/>
    </location>
</feature>
<accession>A0A3E5EH70</accession>
<feature type="transmembrane region" description="Helical" evidence="3">
    <location>
        <begin position="209"/>
        <end position="229"/>
    </location>
</feature>
<keyword evidence="1" id="KW-0808">Transferase</keyword>
<dbReference type="PANTHER" id="PTHR34220">
    <property type="entry name" value="SENSOR HISTIDINE KINASE YPDA"/>
    <property type="match status" value="1"/>
</dbReference>
<evidence type="ECO:0000313" key="6">
    <source>
        <dbReference type="Proteomes" id="UP000260841"/>
    </source>
</evidence>
<keyword evidence="3" id="KW-1133">Transmembrane helix</keyword>
<feature type="transmembrane region" description="Helical" evidence="3">
    <location>
        <begin position="101"/>
        <end position="121"/>
    </location>
</feature>
<feature type="domain" description="Histidine kinase" evidence="4">
    <location>
        <begin position="406"/>
        <end position="498"/>
    </location>
</feature>
<dbReference type="InterPro" id="IPR005467">
    <property type="entry name" value="His_kinase_dom"/>
</dbReference>
<organism evidence="5 6">
    <name type="scientific">Dorea formicigenerans</name>
    <dbReference type="NCBI Taxonomy" id="39486"/>
    <lineage>
        <taxon>Bacteria</taxon>
        <taxon>Bacillati</taxon>
        <taxon>Bacillota</taxon>
        <taxon>Clostridia</taxon>
        <taxon>Lachnospirales</taxon>
        <taxon>Lachnospiraceae</taxon>
        <taxon>Dorea</taxon>
    </lineage>
</organism>
<evidence type="ECO:0000259" key="4">
    <source>
        <dbReference type="PROSITE" id="PS50109"/>
    </source>
</evidence>
<evidence type="ECO:0000256" key="3">
    <source>
        <dbReference type="SAM" id="Phobius"/>
    </source>
</evidence>
<dbReference type="Pfam" id="PF06580">
    <property type="entry name" value="His_kinase"/>
    <property type="match status" value="1"/>
</dbReference>
<gene>
    <name evidence="5" type="ORF">DXB36_14015</name>
</gene>
<dbReference type="Pfam" id="PF02518">
    <property type="entry name" value="HATPase_c"/>
    <property type="match status" value="1"/>
</dbReference>
<comment type="caution">
    <text evidence="5">The sequence shown here is derived from an EMBL/GenBank/DDBJ whole genome shotgun (WGS) entry which is preliminary data.</text>
</comment>